<dbReference type="PANTHER" id="PTHR43784:SF3">
    <property type="entry name" value="GDSL FAMILY LIPASE"/>
    <property type="match status" value="1"/>
</dbReference>
<organism evidence="2 3">
    <name type="scientific">Colletotrichum noveboracense</name>
    <dbReference type="NCBI Taxonomy" id="2664923"/>
    <lineage>
        <taxon>Eukaryota</taxon>
        <taxon>Fungi</taxon>
        <taxon>Dikarya</taxon>
        <taxon>Ascomycota</taxon>
        <taxon>Pezizomycotina</taxon>
        <taxon>Sordariomycetes</taxon>
        <taxon>Hypocreomycetidae</taxon>
        <taxon>Glomerellales</taxon>
        <taxon>Glomerellaceae</taxon>
        <taxon>Colletotrichum</taxon>
        <taxon>Colletotrichum gloeosporioides species complex</taxon>
    </lineage>
</organism>
<feature type="chain" id="PRO_5040834468" evidence="1">
    <location>
        <begin position="22"/>
        <end position="153"/>
    </location>
</feature>
<dbReference type="Proteomes" id="UP001152533">
    <property type="component" value="Unassembled WGS sequence"/>
</dbReference>
<reference evidence="2" key="1">
    <citation type="submission" date="2022-08" db="EMBL/GenBank/DDBJ databases">
        <authorList>
            <person name="Giroux E."/>
            <person name="Giroux E."/>
        </authorList>
    </citation>
    <scope>NUCLEOTIDE SEQUENCE</scope>
    <source>
        <strain evidence="2">H1091258</strain>
    </source>
</reference>
<gene>
    <name evidence="2" type="ORF">CGXH109_LOCUS110863</name>
</gene>
<dbReference type="PANTHER" id="PTHR43784">
    <property type="entry name" value="GDSL-LIKE LIPASE/ACYLHYDROLASE, PUTATIVE (AFU_ORTHOLOGUE AFUA_2G00820)-RELATED"/>
    <property type="match status" value="1"/>
</dbReference>
<dbReference type="InterPro" id="IPR053140">
    <property type="entry name" value="GDSL_Rv0518-like"/>
</dbReference>
<comment type="caution">
    <text evidence="2">The sequence shown here is derived from an EMBL/GenBank/DDBJ whole genome shotgun (WGS) entry which is preliminary data.</text>
</comment>
<proteinExistence type="predicted"/>
<feature type="non-terminal residue" evidence="2">
    <location>
        <position position="1"/>
    </location>
</feature>
<sequence length="153" mass="16071">MLFSLKTALAALLIASPLTEAARSRYPTRDEKEWVTVWGTMPQLVEPANLPPAPFNETGRVFNDATLRQTVKLSLPSSTLRLQISNVFGGSDLPITAVTIARTANNTAGTSAIDAASLQIVTFSGSGTFAVPNGAVVFSDPIDLPVDANAVVS</sequence>
<protein>
    <submittedName>
        <fullName evidence="2">Uncharacterized protein</fullName>
    </submittedName>
</protein>
<evidence type="ECO:0000313" key="3">
    <source>
        <dbReference type="Proteomes" id="UP001152533"/>
    </source>
</evidence>
<keyword evidence="3" id="KW-1185">Reference proteome</keyword>
<feature type="signal peptide" evidence="1">
    <location>
        <begin position="1"/>
        <end position="21"/>
    </location>
</feature>
<dbReference type="AlphaFoldDB" id="A0A9W4S2L8"/>
<evidence type="ECO:0000313" key="2">
    <source>
        <dbReference type="EMBL" id="CAI0651845.1"/>
    </source>
</evidence>
<evidence type="ECO:0000256" key="1">
    <source>
        <dbReference type="SAM" id="SignalP"/>
    </source>
</evidence>
<accession>A0A9W4S2L8</accession>
<name>A0A9W4S2L8_9PEZI</name>
<keyword evidence="1" id="KW-0732">Signal</keyword>
<dbReference type="EMBL" id="CAMGZC010001182">
    <property type="protein sequence ID" value="CAI0651845.1"/>
    <property type="molecule type" value="Genomic_DNA"/>
</dbReference>